<dbReference type="Proteomes" id="UP000199595">
    <property type="component" value="Unassembled WGS sequence"/>
</dbReference>
<proteinExistence type="predicted"/>
<feature type="chain" id="PRO_5011518747" description="TonB protein C-terminal" evidence="1">
    <location>
        <begin position="21"/>
        <end position="105"/>
    </location>
</feature>
<keyword evidence="1" id="KW-0732">Signal</keyword>
<dbReference type="AlphaFoldDB" id="A0A1H2RJH6"/>
<evidence type="ECO:0008006" key="4">
    <source>
        <dbReference type="Google" id="ProtNLM"/>
    </source>
</evidence>
<dbReference type="RefSeq" id="WP_090118908.1">
    <property type="nucleotide sequence ID" value="NZ_FNNJ01000001.1"/>
</dbReference>
<sequence>MNKFKLLALALVLGTTSLFASINPEVSKEEIRKQIVELVQDFQSTIDNQDVKVTFTFSTEGEIVVLKVASSDKDVLSFVRKNLNGKVLQNPGKVNRHYTMPIRIK</sequence>
<accession>A0A1H2RJH6</accession>
<keyword evidence="3" id="KW-1185">Reference proteome</keyword>
<dbReference type="OrthoDB" id="1446130at2"/>
<protein>
    <recommendedName>
        <fullName evidence="4">TonB protein C-terminal</fullName>
    </recommendedName>
</protein>
<evidence type="ECO:0000256" key="1">
    <source>
        <dbReference type="SAM" id="SignalP"/>
    </source>
</evidence>
<dbReference type="EMBL" id="FNNJ01000001">
    <property type="protein sequence ID" value="SDW19398.1"/>
    <property type="molecule type" value="Genomic_DNA"/>
</dbReference>
<feature type="signal peptide" evidence="1">
    <location>
        <begin position="1"/>
        <end position="20"/>
    </location>
</feature>
<evidence type="ECO:0000313" key="3">
    <source>
        <dbReference type="Proteomes" id="UP000199595"/>
    </source>
</evidence>
<evidence type="ECO:0000313" key="2">
    <source>
        <dbReference type="EMBL" id="SDW19398.1"/>
    </source>
</evidence>
<gene>
    <name evidence="2" type="ORF">SAMN05444411_101255</name>
</gene>
<name>A0A1H2RJH6_9FLAO</name>
<organism evidence="2 3">
    <name type="scientific">Lutibacter oricola</name>
    <dbReference type="NCBI Taxonomy" id="762486"/>
    <lineage>
        <taxon>Bacteria</taxon>
        <taxon>Pseudomonadati</taxon>
        <taxon>Bacteroidota</taxon>
        <taxon>Flavobacteriia</taxon>
        <taxon>Flavobacteriales</taxon>
        <taxon>Flavobacteriaceae</taxon>
        <taxon>Lutibacter</taxon>
    </lineage>
</organism>
<reference evidence="2 3" key="1">
    <citation type="submission" date="2016-10" db="EMBL/GenBank/DDBJ databases">
        <authorList>
            <person name="de Groot N.N."/>
        </authorList>
    </citation>
    <scope>NUCLEOTIDE SEQUENCE [LARGE SCALE GENOMIC DNA]</scope>
    <source>
        <strain evidence="2 3">DSM 24956</strain>
    </source>
</reference>